<proteinExistence type="predicted"/>
<name>A0A6J4I457_9MICC</name>
<dbReference type="AlphaFoldDB" id="A0A6J4I457"/>
<protein>
    <submittedName>
        <fullName evidence="2">Uncharacterized protein</fullName>
    </submittedName>
</protein>
<feature type="region of interest" description="Disordered" evidence="1">
    <location>
        <begin position="1"/>
        <end position="20"/>
    </location>
</feature>
<feature type="region of interest" description="Disordered" evidence="1">
    <location>
        <begin position="60"/>
        <end position="93"/>
    </location>
</feature>
<gene>
    <name evidence="2" type="ORF">AVDCRST_MAG83-1631</name>
</gene>
<accession>A0A6J4I457</accession>
<dbReference type="EMBL" id="CADCTE010000095">
    <property type="protein sequence ID" value="CAA9240536.1"/>
    <property type="molecule type" value="Genomic_DNA"/>
</dbReference>
<organism evidence="2">
    <name type="scientific">uncultured Arthrobacter sp</name>
    <dbReference type="NCBI Taxonomy" id="114050"/>
    <lineage>
        <taxon>Bacteria</taxon>
        <taxon>Bacillati</taxon>
        <taxon>Actinomycetota</taxon>
        <taxon>Actinomycetes</taxon>
        <taxon>Micrococcales</taxon>
        <taxon>Micrococcaceae</taxon>
        <taxon>Arthrobacter</taxon>
        <taxon>environmental samples</taxon>
    </lineage>
</organism>
<sequence length="93" mass="10706">MPNKSRLTPEEPFPDDLTELRDESVEVLHSKIHREIDAEYDELGELVPETEFRLEELTEELDRRDEDAELESRPVAEVTVLKTPDGDAEEAEA</sequence>
<feature type="compositionally biased region" description="Basic and acidic residues" evidence="1">
    <location>
        <begin position="60"/>
        <end position="74"/>
    </location>
</feature>
<evidence type="ECO:0000256" key="1">
    <source>
        <dbReference type="SAM" id="MobiDB-lite"/>
    </source>
</evidence>
<reference evidence="2" key="1">
    <citation type="submission" date="2020-02" db="EMBL/GenBank/DDBJ databases">
        <authorList>
            <person name="Meier V. D."/>
        </authorList>
    </citation>
    <scope>NUCLEOTIDE SEQUENCE</scope>
    <source>
        <strain evidence="2">AVDCRST_MAG83</strain>
    </source>
</reference>
<dbReference type="RefSeq" id="WP_294567431.1">
    <property type="nucleotide sequence ID" value="NZ_CADCTE010000095.1"/>
</dbReference>
<evidence type="ECO:0000313" key="2">
    <source>
        <dbReference type="EMBL" id="CAA9240536.1"/>
    </source>
</evidence>